<evidence type="ECO:0000313" key="2">
    <source>
        <dbReference type="Proteomes" id="UP000585614"/>
    </source>
</evidence>
<dbReference type="Proteomes" id="UP000585614">
    <property type="component" value="Unassembled WGS sequence"/>
</dbReference>
<comment type="caution">
    <text evidence="1">The sequence shown here is derived from an EMBL/GenBank/DDBJ whole genome shotgun (WGS) entry which is preliminary data.</text>
</comment>
<reference evidence="1 2" key="1">
    <citation type="journal article" date="2020" name="Nature">
        <title>Six reference-quality genomes reveal evolution of bat adaptations.</title>
        <authorList>
            <person name="Jebb D."/>
            <person name="Huang Z."/>
            <person name="Pippel M."/>
            <person name="Hughes G.M."/>
            <person name="Lavrichenko K."/>
            <person name="Devanna P."/>
            <person name="Winkler S."/>
            <person name="Jermiin L.S."/>
            <person name="Skirmuntt E.C."/>
            <person name="Katzourakis A."/>
            <person name="Burkitt-Gray L."/>
            <person name="Ray D.A."/>
            <person name="Sullivan K.A.M."/>
            <person name="Roscito J.G."/>
            <person name="Kirilenko B.M."/>
            <person name="Davalos L.M."/>
            <person name="Corthals A.P."/>
            <person name="Power M.L."/>
            <person name="Jones G."/>
            <person name="Ransome R.D."/>
            <person name="Dechmann D.K.N."/>
            <person name="Locatelli A.G."/>
            <person name="Puechmaille S.J."/>
            <person name="Fedrigo O."/>
            <person name="Jarvis E.D."/>
            <person name="Hiller M."/>
            <person name="Vernes S.C."/>
            <person name="Myers E.W."/>
            <person name="Teeling E.C."/>
        </authorList>
    </citation>
    <scope>NUCLEOTIDE SEQUENCE [LARGE SCALE GENOMIC DNA]</scope>
    <source>
        <strain evidence="1">MRhiFer1</strain>
        <tissue evidence="1">Lung</tissue>
    </source>
</reference>
<dbReference type="EMBL" id="JACAGC010000010">
    <property type="protein sequence ID" value="KAF6339810.1"/>
    <property type="molecule type" value="Genomic_DNA"/>
</dbReference>
<protein>
    <submittedName>
        <fullName evidence="1">Uncharacterized protein</fullName>
    </submittedName>
</protein>
<organism evidence="1 2">
    <name type="scientific">Rhinolophus ferrumequinum</name>
    <name type="common">Greater horseshoe bat</name>
    <dbReference type="NCBI Taxonomy" id="59479"/>
    <lineage>
        <taxon>Eukaryota</taxon>
        <taxon>Metazoa</taxon>
        <taxon>Chordata</taxon>
        <taxon>Craniata</taxon>
        <taxon>Vertebrata</taxon>
        <taxon>Euteleostomi</taxon>
        <taxon>Mammalia</taxon>
        <taxon>Eutheria</taxon>
        <taxon>Laurasiatheria</taxon>
        <taxon>Chiroptera</taxon>
        <taxon>Yinpterochiroptera</taxon>
        <taxon>Rhinolophoidea</taxon>
        <taxon>Rhinolophidae</taxon>
        <taxon>Rhinolophinae</taxon>
        <taxon>Rhinolophus</taxon>
    </lineage>
</organism>
<evidence type="ECO:0000313" key="1">
    <source>
        <dbReference type="EMBL" id="KAF6339810.1"/>
    </source>
</evidence>
<accession>A0A7J7WRI8</accession>
<proteinExistence type="predicted"/>
<gene>
    <name evidence="1" type="ORF">mRhiFer1_008074</name>
</gene>
<name>A0A7J7WRI8_RHIFE</name>
<sequence length="235" mass="26032">MVQGGLTSGLLQLFRYEVTKARDRAVAERWKCGGKSERLQRSGVHFSAPLLLPPWSRPPSSLAWLTAPPPNLCPSLTCLLPSSVSTVTTCGRPVQLLPPHSGLAQHLRLWDLQRLHCGARCLWLHPLWGADVFPPRHKAVILAILQTHHTCSCLRELTCACFSPKQRRANSFTSFRSLLQCHLISDIFLDHPSDNSDPSLSSSSLSPSPRLAVPCFMPSDMISLFVHHLISPLGR</sequence>
<dbReference type="AlphaFoldDB" id="A0A7J7WRI8"/>